<dbReference type="PANTHER" id="PTHR43362:SF1">
    <property type="entry name" value="MANNITOL DEHYDROGENASE 2-RELATED"/>
    <property type="match status" value="1"/>
</dbReference>
<feature type="domain" description="Mannitol dehydrogenase N-terminal" evidence="3">
    <location>
        <begin position="25"/>
        <end position="276"/>
    </location>
</feature>
<dbReference type="InterPro" id="IPR013131">
    <property type="entry name" value="Mannitol_DH_N"/>
</dbReference>
<proteinExistence type="predicted"/>
<dbReference type="RefSeq" id="WP_330157104.1">
    <property type="nucleotide sequence ID" value="NZ_BAAAJA010000011.1"/>
</dbReference>
<evidence type="ECO:0000313" key="5">
    <source>
        <dbReference type="EMBL" id="MEE2049847.1"/>
    </source>
</evidence>
<dbReference type="InterPro" id="IPR008927">
    <property type="entry name" value="6-PGluconate_DH-like_C_sf"/>
</dbReference>
<dbReference type="Proteomes" id="UP001348641">
    <property type="component" value="Unassembled WGS sequence"/>
</dbReference>
<accession>A0ABU7KKN1</accession>
<dbReference type="Pfam" id="PF01232">
    <property type="entry name" value="Mannitol_dh"/>
    <property type="match status" value="1"/>
</dbReference>
<name>A0ABU7KKN1_9ACTN</name>
<evidence type="ECO:0000313" key="6">
    <source>
        <dbReference type="Proteomes" id="UP001348641"/>
    </source>
</evidence>
<organism evidence="5 6">
    <name type="scientific">Nocardiopsis tropica</name>
    <dbReference type="NCBI Taxonomy" id="109330"/>
    <lineage>
        <taxon>Bacteria</taxon>
        <taxon>Bacillati</taxon>
        <taxon>Actinomycetota</taxon>
        <taxon>Actinomycetes</taxon>
        <taxon>Streptosporangiales</taxon>
        <taxon>Nocardiopsidaceae</taxon>
        <taxon>Nocardiopsis</taxon>
    </lineage>
</organism>
<sequence>MSIPALAPRLGRDALDIPGAVPPVRIVHLGLGAFHRSHQAWYTARAADAAEWGIAAYTGRRPHTARALERQECVYTLVERAADRDRFTRIGSIVRAVPGDDVDDFVRTLASPDVAVLTLTITEAGYRLDAAGDLDLGDPDVGADLEVLRALADGEAVKARPRTALGRVLLGLHARHRAGAPPIAIVSCDNVPDNGTLVERALTRLAGAVSPEAAALVFGASFVSTSVDRITRHLDGADVDVVRAATGRLDEAPVVAEPFSDWVLSGHFPSGRPDWESAGARFVDDITPWEARKLWLLNGAHTLLAASGTLRGHRTVAEAVADPVCRAQVEALWDEAARQLAGLDLRGYRTALVERFGNPRMEHRLAQIAADSFTKLRLRVVPVARGERAAGRSARGCATAIAACVVADRGRLTDRGVLTGLLHDLDPGLAADPGFVAVVLAAVETLSTT</sequence>
<dbReference type="InterPro" id="IPR036291">
    <property type="entry name" value="NAD(P)-bd_dom_sf"/>
</dbReference>
<dbReference type="InterPro" id="IPR013328">
    <property type="entry name" value="6PGD_dom2"/>
</dbReference>
<comment type="catalytic activity">
    <reaction evidence="2">
        <text>D-mannitol 1-phosphate + NAD(+) = beta-D-fructose 6-phosphate + NADH + H(+)</text>
        <dbReference type="Rhea" id="RHEA:19661"/>
        <dbReference type="ChEBI" id="CHEBI:15378"/>
        <dbReference type="ChEBI" id="CHEBI:57540"/>
        <dbReference type="ChEBI" id="CHEBI:57634"/>
        <dbReference type="ChEBI" id="CHEBI:57945"/>
        <dbReference type="ChEBI" id="CHEBI:61381"/>
        <dbReference type="EC" id="1.1.1.17"/>
    </reaction>
</comment>
<reference evidence="5 6" key="1">
    <citation type="submission" date="2023-07" db="EMBL/GenBank/DDBJ databases">
        <authorList>
            <person name="Girao M."/>
            <person name="Carvalho M.F."/>
        </authorList>
    </citation>
    <scope>NUCLEOTIDE SEQUENCE [LARGE SCALE GENOMIC DNA]</scope>
    <source>
        <strain evidence="5 6">66/93</strain>
    </source>
</reference>
<dbReference type="Pfam" id="PF08125">
    <property type="entry name" value="Mannitol_dh_C"/>
    <property type="match status" value="1"/>
</dbReference>
<dbReference type="SUPFAM" id="SSF51735">
    <property type="entry name" value="NAD(P)-binding Rossmann-fold domains"/>
    <property type="match status" value="1"/>
</dbReference>
<gene>
    <name evidence="5" type="ORF">Q8A49_04995</name>
</gene>
<evidence type="ECO:0000259" key="3">
    <source>
        <dbReference type="Pfam" id="PF01232"/>
    </source>
</evidence>
<dbReference type="Gene3D" id="1.10.1040.10">
    <property type="entry name" value="N-(1-d-carboxylethyl)-l-norvaline Dehydrogenase, domain 2"/>
    <property type="match status" value="1"/>
</dbReference>
<dbReference type="InterPro" id="IPR000669">
    <property type="entry name" value="Mannitol_DH"/>
</dbReference>
<evidence type="ECO:0000256" key="2">
    <source>
        <dbReference type="ARBA" id="ARBA00048615"/>
    </source>
</evidence>
<dbReference type="EMBL" id="JAUUCC010000008">
    <property type="protein sequence ID" value="MEE2049847.1"/>
    <property type="molecule type" value="Genomic_DNA"/>
</dbReference>
<dbReference type="PANTHER" id="PTHR43362">
    <property type="entry name" value="MANNITOL DEHYDROGENASE DSF1-RELATED"/>
    <property type="match status" value="1"/>
</dbReference>
<keyword evidence="1 5" id="KW-0560">Oxidoreductase</keyword>
<comment type="caution">
    <text evidence="5">The sequence shown here is derived from an EMBL/GenBank/DDBJ whole genome shotgun (WGS) entry which is preliminary data.</text>
</comment>
<evidence type="ECO:0000259" key="4">
    <source>
        <dbReference type="Pfam" id="PF08125"/>
    </source>
</evidence>
<evidence type="ECO:0000256" key="1">
    <source>
        <dbReference type="ARBA" id="ARBA00023002"/>
    </source>
</evidence>
<protein>
    <submittedName>
        <fullName evidence="5">Mannitol dehydrogenase family protein</fullName>
        <ecNumber evidence="5">1.1.1.-</ecNumber>
    </submittedName>
</protein>
<dbReference type="PRINTS" id="PR00084">
    <property type="entry name" value="MTLDHDRGNASE"/>
</dbReference>
<feature type="domain" description="Mannitol dehydrogenase C-terminal" evidence="4">
    <location>
        <begin position="285"/>
        <end position="404"/>
    </location>
</feature>
<dbReference type="EC" id="1.1.1.-" evidence="5"/>
<dbReference type="Gene3D" id="3.40.50.720">
    <property type="entry name" value="NAD(P)-binding Rossmann-like Domain"/>
    <property type="match status" value="1"/>
</dbReference>
<dbReference type="GO" id="GO:0016491">
    <property type="term" value="F:oxidoreductase activity"/>
    <property type="evidence" value="ECO:0007669"/>
    <property type="project" value="UniProtKB-KW"/>
</dbReference>
<dbReference type="InterPro" id="IPR050988">
    <property type="entry name" value="Mannitol_DH/Oxidoreductase"/>
</dbReference>
<dbReference type="SUPFAM" id="SSF48179">
    <property type="entry name" value="6-phosphogluconate dehydrogenase C-terminal domain-like"/>
    <property type="match status" value="1"/>
</dbReference>
<dbReference type="InterPro" id="IPR013118">
    <property type="entry name" value="Mannitol_DH_C"/>
</dbReference>